<dbReference type="Proteomes" id="UP000251800">
    <property type="component" value="Unassembled WGS sequence"/>
</dbReference>
<evidence type="ECO:0000313" key="3">
    <source>
        <dbReference type="EMBL" id="PWN57312.1"/>
    </source>
</evidence>
<proteinExistence type="predicted"/>
<keyword evidence="4" id="KW-1185">Reference proteome</keyword>
<comment type="caution">
    <text evidence="3">The sequence shown here is derived from an EMBL/GenBank/DDBJ whole genome shotgun (WGS) entry which is preliminary data.</text>
</comment>
<feature type="signal peptide" evidence="1">
    <location>
        <begin position="1"/>
        <end position="23"/>
    </location>
</feature>
<dbReference type="PROSITE" id="PS51257">
    <property type="entry name" value="PROKAR_LIPOPROTEIN"/>
    <property type="match status" value="1"/>
</dbReference>
<evidence type="ECO:0000256" key="1">
    <source>
        <dbReference type="SAM" id="SignalP"/>
    </source>
</evidence>
<reference evidence="3 4" key="1">
    <citation type="submission" date="2018-05" db="EMBL/GenBank/DDBJ databases">
        <title>Abyssibacter profundi OUC007T gen. nov., sp. nov, a marine bacterium isolated from seawater of the Mariana Trench.</title>
        <authorList>
            <person name="Zhou S."/>
        </authorList>
    </citation>
    <scope>NUCLEOTIDE SEQUENCE [LARGE SCALE GENOMIC DNA]</scope>
    <source>
        <strain evidence="3 4">OUC007</strain>
    </source>
</reference>
<accession>A0A363UPE0</accession>
<feature type="domain" description="Peptidase M28" evidence="2">
    <location>
        <begin position="293"/>
        <end position="496"/>
    </location>
</feature>
<dbReference type="EMBL" id="QEQK01000002">
    <property type="protein sequence ID" value="PWN57312.1"/>
    <property type="molecule type" value="Genomic_DNA"/>
</dbReference>
<dbReference type="AlphaFoldDB" id="A0A363UPE0"/>
<keyword evidence="1" id="KW-0732">Signal</keyword>
<dbReference type="Pfam" id="PF04389">
    <property type="entry name" value="Peptidase_M28"/>
    <property type="match status" value="1"/>
</dbReference>
<dbReference type="OrthoDB" id="7052730at2"/>
<dbReference type="RefSeq" id="WP_109718818.1">
    <property type="nucleotide sequence ID" value="NZ_QEQK01000002.1"/>
</dbReference>
<sequence length="517" mass="55062">MNKHIKKLLGVTLASLLILSGCGGDSPTSGVGLPEQGDACARTQAPASTGVPSTQRIFGWIEDLVGLGYRRTGTVAGYAAAAYVKCQLESLGVDEVFYETATTWQWTADEASVEVDGSPIDAFPSAHSFVTPDAPSRFATPAGGLNAELVDVGLGTPVEIAAADLQGKIAVFDLKFLLPPAGLAALTEFLWDPEASIAQPSLITGNPYITNYDTVLAEVMEAGAVGFIGVLADYFNSNQYYNEYYRRLQVTIPGYWVAPGEGAHLRQLMSEQPGLTASLVMRGERREVEARSVVGILHGASDETIMVQSHHDAAFDGAVEDGSGVAAVLAQAQYFASQPVESRARTLMFVTMDSHFTGYQGHMALVDKYVIDPDSPYDIVANVTLEHIGKQGVIDADGELEIQDQHEIRGVFENVGPTLKTQIVQSVVDHDLRRLAVLNGQALCATVGIPTDASFVCLNGVPTVSLIAGPNYLYDIADTLDKVDQSQLVPVTEAFIEIIEAIDETPRALIGATPSAS</sequence>
<dbReference type="Gene3D" id="3.40.630.10">
    <property type="entry name" value="Zn peptidases"/>
    <property type="match status" value="1"/>
</dbReference>
<name>A0A363UPE0_9GAMM</name>
<protein>
    <recommendedName>
        <fullName evidence="2">Peptidase M28 domain-containing protein</fullName>
    </recommendedName>
</protein>
<feature type="chain" id="PRO_5016943503" description="Peptidase M28 domain-containing protein" evidence="1">
    <location>
        <begin position="24"/>
        <end position="517"/>
    </location>
</feature>
<organism evidence="3 4">
    <name type="scientific">Abyssibacter profundi</name>
    <dbReference type="NCBI Taxonomy" id="2182787"/>
    <lineage>
        <taxon>Bacteria</taxon>
        <taxon>Pseudomonadati</taxon>
        <taxon>Pseudomonadota</taxon>
        <taxon>Gammaproteobacteria</taxon>
        <taxon>Chromatiales</taxon>
        <taxon>Oceanococcaceae</taxon>
        <taxon>Abyssibacter</taxon>
    </lineage>
</organism>
<dbReference type="Gene3D" id="3.50.30.30">
    <property type="match status" value="1"/>
</dbReference>
<evidence type="ECO:0000313" key="4">
    <source>
        <dbReference type="Proteomes" id="UP000251800"/>
    </source>
</evidence>
<evidence type="ECO:0000259" key="2">
    <source>
        <dbReference type="Pfam" id="PF04389"/>
    </source>
</evidence>
<dbReference type="InterPro" id="IPR007484">
    <property type="entry name" value="Peptidase_M28"/>
</dbReference>
<gene>
    <name evidence="3" type="ORF">DEH80_02080</name>
</gene>
<dbReference type="SUPFAM" id="SSF53187">
    <property type="entry name" value="Zn-dependent exopeptidases"/>
    <property type="match status" value="1"/>
</dbReference>